<dbReference type="GO" id="GO:0005737">
    <property type="term" value="C:cytoplasm"/>
    <property type="evidence" value="ECO:0007669"/>
    <property type="project" value="UniProtKB-SubCell"/>
</dbReference>
<sequence>MTIRMTERTLVLVKPDGVKRGLIGEVISRFEKKGLKLVALKMVKFDRTKGEEFYSVHKDKSFFSDLVNFITSGPIVAMILEGDSAISVVRLMIGSTDGRKAQPGTIRGDFALSIQDNVVHASDSQESFEREYKVIFRDEEIISNY</sequence>
<keyword evidence="13" id="KW-0963">Cytoplasm</keyword>
<reference evidence="18" key="1">
    <citation type="submission" date="2012-03" db="EMBL/GenBank/DDBJ databases">
        <title>Complete genome of Caldisphaera lagunensis DSM 15908.</title>
        <authorList>
            <person name="Lucas S."/>
            <person name="Copeland A."/>
            <person name="Lapidus A."/>
            <person name="Glavina del Rio T."/>
            <person name="Dalin E."/>
            <person name="Tice H."/>
            <person name="Bruce D."/>
            <person name="Goodwin L."/>
            <person name="Pitluck S."/>
            <person name="Peters L."/>
            <person name="Mikhailova N."/>
            <person name="Teshima H."/>
            <person name="Kyrpides N."/>
            <person name="Mavromatis K."/>
            <person name="Ivanova N."/>
            <person name="Brettin T."/>
            <person name="Detter J.C."/>
            <person name="Han C."/>
            <person name="Larimer F."/>
            <person name="Land M."/>
            <person name="Hauser L."/>
            <person name="Markowitz V."/>
            <person name="Cheng J.-F."/>
            <person name="Hugenholtz P."/>
            <person name="Woyke T."/>
            <person name="Wu D."/>
            <person name="Spring S."/>
            <person name="Schroeder M."/>
            <person name="Brambilla E."/>
            <person name="Klenk H.-P."/>
            <person name="Eisen J.A."/>
        </authorList>
    </citation>
    <scope>NUCLEOTIDE SEQUENCE [LARGE SCALE GENOMIC DNA]</scope>
    <source>
        <strain evidence="18">DSM 15908 / JCM 11604 / IC-154</strain>
    </source>
</reference>
<dbReference type="GO" id="GO:0006183">
    <property type="term" value="P:GTP biosynthetic process"/>
    <property type="evidence" value="ECO:0007669"/>
    <property type="project" value="UniProtKB-UniRule"/>
</dbReference>
<dbReference type="SMART" id="SM00562">
    <property type="entry name" value="NDK"/>
    <property type="match status" value="1"/>
</dbReference>
<dbReference type="InterPro" id="IPR034907">
    <property type="entry name" value="NDK-like_dom"/>
</dbReference>
<accession>L0A9X1</accession>
<dbReference type="GO" id="GO:0005524">
    <property type="term" value="F:ATP binding"/>
    <property type="evidence" value="ECO:0007669"/>
    <property type="project" value="UniProtKB-UniRule"/>
</dbReference>
<evidence type="ECO:0000256" key="7">
    <source>
        <dbReference type="ARBA" id="ARBA00022723"/>
    </source>
</evidence>
<comment type="similarity">
    <text evidence="2 13 14 15">Belongs to the NDK family.</text>
</comment>
<keyword evidence="9 13" id="KW-0418">Kinase</keyword>
<dbReference type="NCBIfam" id="NF001908">
    <property type="entry name" value="PRK00668.1"/>
    <property type="match status" value="1"/>
</dbReference>
<dbReference type="HOGENOM" id="CLU_060216_6_3_2"/>
<keyword evidence="10 13" id="KW-0067">ATP-binding</keyword>
<keyword evidence="7 13" id="KW-0479">Metal-binding</keyword>
<keyword evidence="11 13" id="KW-0460">Magnesium</keyword>
<dbReference type="SUPFAM" id="SSF54919">
    <property type="entry name" value="Nucleoside diphosphate kinase, NDK"/>
    <property type="match status" value="1"/>
</dbReference>
<evidence type="ECO:0000259" key="16">
    <source>
        <dbReference type="SMART" id="SM00562"/>
    </source>
</evidence>
<dbReference type="STRING" id="1056495.Calag_0452"/>
<dbReference type="CDD" id="cd04413">
    <property type="entry name" value="NDPk_I"/>
    <property type="match status" value="1"/>
</dbReference>
<proteinExistence type="inferred from homology"/>
<gene>
    <name evidence="13" type="primary">ndk</name>
    <name evidence="17" type="ordered locus">Calag_0452</name>
</gene>
<dbReference type="GO" id="GO:0006241">
    <property type="term" value="P:CTP biosynthetic process"/>
    <property type="evidence" value="ECO:0007669"/>
    <property type="project" value="UniProtKB-UniRule"/>
</dbReference>
<evidence type="ECO:0000256" key="9">
    <source>
        <dbReference type="ARBA" id="ARBA00022777"/>
    </source>
</evidence>
<evidence type="ECO:0000256" key="15">
    <source>
        <dbReference type="RuleBase" id="RU004011"/>
    </source>
</evidence>
<protein>
    <recommendedName>
        <fullName evidence="4 13">Nucleoside diphosphate kinase</fullName>
        <shortName evidence="13">NDK</shortName>
        <shortName evidence="13">NDP kinase</shortName>
        <ecNumber evidence="3 13">2.7.4.6</ecNumber>
    </recommendedName>
    <alternativeName>
        <fullName evidence="13">Nucleoside-2-P kinase</fullName>
    </alternativeName>
</protein>
<feature type="binding site" evidence="13 14">
    <location>
        <position position="107"/>
    </location>
    <ligand>
        <name>ATP</name>
        <dbReference type="ChEBI" id="CHEBI:30616"/>
    </ligand>
</feature>
<feature type="binding site" evidence="13 14">
    <location>
        <position position="14"/>
    </location>
    <ligand>
        <name>ATP</name>
        <dbReference type="ChEBI" id="CHEBI:30616"/>
    </ligand>
</feature>
<evidence type="ECO:0000256" key="10">
    <source>
        <dbReference type="ARBA" id="ARBA00022840"/>
    </source>
</evidence>
<dbReference type="Pfam" id="PF00334">
    <property type="entry name" value="NDK"/>
    <property type="match status" value="1"/>
</dbReference>
<dbReference type="PRINTS" id="PR01243">
    <property type="entry name" value="NUCDPKINASE"/>
</dbReference>
<dbReference type="PROSITE" id="PS51374">
    <property type="entry name" value="NDPK_LIKE"/>
    <property type="match status" value="1"/>
</dbReference>
<dbReference type="InterPro" id="IPR036850">
    <property type="entry name" value="NDK-like_dom_sf"/>
</dbReference>
<evidence type="ECO:0000313" key="18">
    <source>
        <dbReference type="Proteomes" id="UP000010469"/>
    </source>
</evidence>
<dbReference type="GO" id="GO:0046872">
    <property type="term" value="F:metal ion binding"/>
    <property type="evidence" value="ECO:0007669"/>
    <property type="project" value="UniProtKB-KW"/>
</dbReference>
<evidence type="ECO:0000256" key="13">
    <source>
        <dbReference type="HAMAP-Rule" id="MF_00451"/>
    </source>
</evidence>
<dbReference type="GO" id="GO:0006228">
    <property type="term" value="P:UTP biosynthetic process"/>
    <property type="evidence" value="ECO:0007669"/>
    <property type="project" value="UniProtKB-UniRule"/>
</dbReference>
<comment type="catalytic activity">
    <reaction evidence="13">
        <text>a ribonucleoside 5'-diphosphate + ATP = a ribonucleoside 5'-triphosphate + ADP</text>
        <dbReference type="Rhea" id="RHEA:18113"/>
        <dbReference type="ChEBI" id="CHEBI:30616"/>
        <dbReference type="ChEBI" id="CHEBI:57930"/>
        <dbReference type="ChEBI" id="CHEBI:61557"/>
        <dbReference type="ChEBI" id="CHEBI:456216"/>
        <dbReference type="EC" id="2.7.4.6"/>
    </reaction>
</comment>
<comment type="catalytic activity">
    <reaction evidence="13">
        <text>a 2'-deoxyribonucleoside 5'-diphosphate + ATP = a 2'-deoxyribonucleoside 5'-triphosphate + ADP</text>
        <dbReference type="Rhea" id="RHEA:44640"/>
        <dbReference type="ChEBI" id="CHEBI:30616"/>
        <dbReference type="ChEBI" id="CHEBI:61560"/>
        <dbReference type="ChEBI" id="CHEBI:73316"/>
        <dbReference type="ChEBI" id="CHEBI:456216"/>
        <dbReference type="EC" id="2.7.4.6"/>
    </reaction>
</comment>
<keyword evidence="12 13" id="KW-0546">Nucleotide metabolism</keyword>
<feature type="active site" description="Pros-phosphohistidine intermediate" evidence="13 14">
    <location>
        <position position="120"/>
    </location>
</feature>
<dbReference type="eggNOG" id="arCOG04313">
    <property type="taxonomic scope" value="Archaea"/>
</dbReference>
<dbReference type="KEGG" id="clg:Calag_0452"/>
<dbReference type="InterPro" id="IPR001564">
    <property type="entry name" value="Nucleoside_diP_kinase"/>
</dbReference>
<organism evidence="17 18">
    <name type="scientific">Caldisphaera lagunensis (strain DSM 15908 / JCM 11604 / ANMR 0165 / IC-154)</name>
    <dbReference type="NCBI Taxonomy" id="1056495"/>
    <lineage>
        <taxon>Archaea</taxon>
        <taxon>Thermoproteota</taxon>
        <taxon>Thermoprotei</taxon>
        <taxon>Acidilobales</taxon>
        <taxon>Caldisphaeraceae</taxon>
        <taxon>Caldisphaera</taxon>
    </lineage>
</organism>
<evidence type="ECO:0000256" key="11">
    <source>
        <dbReference type="ARBA" id="ARBA00022842"/>
    </source>
</evidence>
<keyword evidence="18" id="KW-1185">Reference proteome</keyword>
<dbReference type="PANTHER" id="PTHR11349">
    <property type="entry name" value="NUCLEOSIDE DIPHOSPHATE KINASE"/>
    <property type="match status" value="1"/>
</dbReference>
<dbReference type="FunFam" id="3.30.70.141:FF:000003">
    <property type="entry name" value="Nucleoside diphosphate kinase"/>
    <property type="match status" value="1"/>
</dbReference>
<evidence type="ECO:0000256" key="4">
    <source>
        <dbReference type="ARBA" id="ARBA00017632"/>
    </source>
</evidence>
<dbReference type="HAMAP" id="MF_00451">
    <property type="entry name" value="NDP_kinase"/>
    <property type="match status" value="1"/>
</dbReference>
<evidence type="ECO:0000256" key="6">
    <source>
        <dbReference type="ARBA" id="ARBA00022679"/>
    </source>
</evidence>
<evidence type="ECO:0000256" key="12">
    <source>
        <dbReference type="ARBA" id="ARBA00023080"/>
    </source>
</evidence>
<dbReference type="FunCoup" id="L0A9X1">
    <property type="interactions" value="221"/>
</dbReference>
<evidence type="ECO:0000256" key="5">
    <source>
        <dbReference type="ARBA" id="ARBA00022553"/>
    </source>
</evidence>
<evidence type="ECO:0000256" key="1">
    <source>
        <dbReference type="ARBA" id="ARBA00001946"/>
    </source>
</evidence>
<feature type="binding site" evidence="13 14">
    <location>
        <position position="90"/>
    </location>
    <ligand>
        <name>ATP</name>
        <dbReference type="ChEBI" id="CHEBI:30616"/>
    </ligand>
</feature>
<dbReference type="AlphaFoldDB" id="L0A9X1"/>
<evidence type="ECO:0000256" key="14">
    <source>
        <dbReference type="PROSITE-ProRule" id="PRU00706"/>
    </source>
</evidence>
<feature type="binding site" evidence="13 14">
    <location>
        <position position="117"/>
    </location>
    <ligand>
        <name>ATP</name>
        <dbReference type="ChEBI" id="CHEBI:30616"/>
    </ligand>
</feature>
<dbReference type="Proteomes" id="UP000010469">
    <property type="component" value="Chromosome"/>
</dbReference>
<keyword evidence="6 13" id="KW-0808">Transferase</keyword>
<keyword evidence="5 13" id="KW-0597">Phosphoprotein</keyword>
<name>L0A9X1_CALLD</name>
<feature type="domain" description="Nucleoside diphosphate kinase-like" evidence="16">
    <location>
        <begin position="6"/>
        <end position="143"/>
    </location>
</feature>
<dbReference type="GO" id="GO:0004550">
    <property type="term" value="F:nucleoside diphosphate kinase activity"/>
    <property type="evidence" value="ECO:0007669"/>
    <property type="project" value="UniProtKB-UniRule"/>
</dbReference>
<feature type="binding site" evidence="13 14">
    <location>
        <position position="62"/>
    </location>
    <ligand>
        <name>ATP</name>
        <dbReference type="ChEBI" id="CHEBI:30616"/>
    </ligand>
</feature>
<evidence type="ECO:0000256" key="8">
    <source>
        <dbReference type="ARBA" id="ARBA00022741"/>
    </source>
</evidence>
<dbReference type="InParanoid" id="L0A9X1"/>
<evidence type="ECO:0000256" key="3">
    <source>
        <dbReference type="ARBA" id="ARBA00012966"/>
    </source>
</evidence>
<dbReference type="EC" id="2.7.4.6" evidence="3 13"/>
<dbReference type="Gene3D" id="3.30.70.141">
    <property type="entry name" value="Nucleoside diphosphate kinase-like domain"/>
    <property type="match status" value="1"/>
</dbReference>
<comment type="function">
    <text evidence="13">Major role in the synthesis of nucleoside triphosphates other than ATP. The ATP gamma phosphate is transferred to the NDP beta phosphate via a ping-pong mechanism, using a phosphorylated active-site intermediate.</text>
</comment>
<dbReference type="EMBL" id="CP003378">
    <property type="protein sequence ID" value="AFZ70219.1"/>
    <property type="molecule type" value="Genomic_DNA"/>
</dbReference>
<feature type="binding site" evidence="13 14">
    <location>
        <position position="96"/>
    </location>
    <ligand>
        <name>ATP</name>
        <dbReference type="ChEBI" id="CHEBI:30616"/>
    </ligand>
</feature>
<comment type="subcellular location">
    <subcellularLocation>
        <location evidence="13">Cytoplasm</location>
    </subcellularLocation>
</comment>
<evidence type="ECO:0000313" key="17">
    <source>
        <dbReference type="EMBL" id="AFZ70219.1"/>
    </source>
</evidence>
<comment type="cofactor">
    <cofactor evidence="1 13">
        <name>Mg(2+)</name>
        <dbReference type="ChEBI" id="CHEBI:18420"/>
    </cofactor>
</comment>
<keyword evidence="8 13" id="KW-0547">Nucleotide-binding</keyword>
<evidence type="ECO:0000256" key="2">
    <source>
        <dbReference type="ARBA" id="ARBA00008142"/>
    </source>
</evidence>